<evidence type="ECO:0000313" key="3">
    <source>
        <dbReference type="RefSeq" id="XP_026764546.2"/>
    </source>
</evidence>
<keyword evidence="1" id="KW-0732">Signal</keyword>
<proteinExistence type="predicted"/>
<evidence type="ECO:0000313" key="2">
    <source>
        <dbReference type="Proteomes" id="UP001652740"/>
    </source>
</evidence>
<dbReference type="InterPro" id="IPR023355">
    <property type="entry name" value="Myo_ane_neurotoxin_sf"/>
</dbReference>
<feature type="signal peptide" evidence="1">
    <location>
        <begin position="1"/>
        <end position="19"/>
    </location>
</feature>
<dbReference type="FunCoup" id="A0A6J1X947">
    <property type="interactions" value="47"/>
</dbReference>
<dbReference type="GO" id="GO:0008191">
    <property type="term" value="F:metalloendopeptidase inhibitor activity"/>
    <property type="evidence" value="ECO:0007669"/>
    <property type="project" value="InterPro"/>
</dbReference>
<keyword evidence="2" id="KW-1185">Reference proteome</keyword>
<organism evidence="2 3">
    <name type="scientific">Galleria mellonella</name>
    <name type="common">Greater wax moth</name>
    <dbReference type="NCBI Taxonomy" id="7137"/>
    <lineage>
        <taxon>Eukaryota</taxon>
        <taxon>Metazoa</taxon>
        <taxon>Ecdysozoa</taxon>
        <taxon>Arthropoda</taxon>
        <taxon>Hexapoda</taxon>
        <taxon>Insecta</taxon>
        <taxon>Pterygota</taxon>
        <taxon>Neoptera</taxon>
        <taxon>Endopterygota</taxon>
        <taxon>Lepidoptera</taxon>
        <taxon>Glossata</taxon>
        <taxon>Ditrysia</taxon>
        <taxon>Pyraloidea</taxon>
        <taxon>Pyralidae</taxon>
        <taxon>Galleriinae</taxon>
        <taxon>Galleria</taxon>
    </lineage>
</organism>
<dbReference type="GeneID" id="113522904"/>
<protein>
    <submittedName>
        <fullName evidence="3">U-scoloptoxin(19)-Sm1a</fullName>
    </submittedName>
</protein>
<dbReference type="KEGG" id="gmw:113522904"/>
<accession>A0A6J1X947</accession>
<evidence type="ECO:0000256" key="1">
    <source>
        <dbReference type="SAM" id="SignalP"/>
    </source>
</evidence>
<dbReference type="Proteomes" id="UP001652740">
    <property type="component" value="Unplaced"/>
</dbReference>
<dbReference type="InParanoid" id="A0A6J1X947"/>
<dbReference type="SUPFAM" id="SSF57392">
    <property type="entry name" value="Defensin-like"/>
    <property type="match status" value="1"/>
</dbReference>
<dbReference type="AlphaFoldDB" id="A0A6J1X947"/>
<feature type="chain" id="PRO_5046921968" evidence="1">
    <location>
        <begin position="20"/>
        <end position="114"/>
    </location>
</feature>
<dbReference type="RefSeq" id="XP_026764546.2">
    <property type="nucleotide sequence ID" value="XM_026908745.3"/>
</dbReference>
<sequence length="114" mass="12367">MRLILFWTAVAVSAVTAHGDVPEGIYNELPCLAYGGECSTKAECPDGKLSKISGLCPTQQDQGVECCYRSPSSTTRCKRRGGECISKDSQCPEYLLLSEATDCSDNEKCCIFVK</sequence>
<reference evidence="3" key="1">
    <citation type="submission" date="2025-08" db="UniProtKB">
        <authorList>
            <consortium name="RefSeq"/>
        </authorList>
    </citation>
    <scope>IDENTIFICATION</scope>
    <source>
        <tissue evidence="3">Whole larvae</tissue>
    </source>
</reference>
<dbReference type="Gene3D" id="2.20.20.10">
    <property type="entry name" value="Anthopleurin-A"/>
    <property type="match status" value="1"/>
</dbReference>
<gene>
    <name evidence="3" type="primary">LOC113522904</name>
</gene>
<name>A0A6J1X947_GALME</name>